<dbReference type="Pfam" id="PF00126">
    <property type="entry name" value="HTH_1"/>
    <property type="match status" value="1"/>
</dbReference>
<dbReference type="GO" id="GO:0000976">
    <property type="term" value="F:transcription cis-regulatory region binding"/>
    <property type="evidence" value="ECO:0007669"/>
    <property type="project" value="TreeGrafter"/>
</dbReference>
<keyword evidence="2" id="KW-0805">Transcription regulation</keyword>
<evidence type="ECO:0000256" key="4">
    <source>
        <dbReference type="ARBA" id="ARBA00023163"/>
    </source>
</evidence>
<evidence type="ECO:0000256" key="1">
    <source>
        <dbReference type="ARBA" id="ARBA00009437"/>
    </source>
</evidence>
<dbReference type="SUPFAM" id="SSF46785">
    <property type="entry name" value="Winged helix' DNA-binding domain"/>
    <property type="match status" value="1"/>
</dbReference>
<dbReference type="AlphaFoldDB" id="A0A2X2CHT4"/>
<gene>
    <name evidence="7" type="primary">allS_2</name>
    <name evidence="6" type="ORF">IRZ65_16880</name>
    <name evidence="7" type="ORF">NCTC11842_02468</name>
</gene>
<evidence type="ECO:0000313" key="7">
    <source>
        <dbReference type="EMBL" id="SPZ07717.1"/>
    </source>
</evidence>
<dbReference type="SUPFAM" id="SSF53850">
    <property type="entry name" value="Periplasmic binding protein-like II"/>
    <property type="match status" value="1"/>
</dbReference>
<keyword evidence="3" id="KW-0238">DNA-binding</keyword>
<dbReference type="PROSITE" id="PS50931">
    <property type="entry name" value="HTH_LYSR"/>
    <property type="match status" value="1"/>
</dbReference>
<dbReference type="CDD" id="cd05466">
    <property type="entry name" value="PBP2_LTTR_substrate"/>
    <property type="match status" value="1"/>
</dbReference>
<evidence type="ECO:0000256" key="2">
    <source>
        <dbReference type="ARBA" id="ARBA00023015"/>
    </source>
</evidence>
<keyword evidence="4" id="KW-0804">Transcription</keyword>
<evidence type="ECO:0000259" key="5">
    <source>
        <dbReference type="PROSITE" id="PS50931"/>
    </source>
</evidence>
<dbReference type="FunFam" id="1.10.10.10:FF:000001">
    <property type="entry name" value="LysR family transcriptional regulator"/>
    <property type="match status" value="1"/>
</dbReference>
<dbReference type="PRINTS" id="PR00039">
    <property type="entry name" value="HTHLYSR"/>
</dbReference>
<evidence type="ECO:0000313" key="8">
    <source>
        <dbReference type="Proteomes" id="UP000250443"/>
    </source>
</evidence>
<dbReference type="Pfam" id="PF03466">
    <property type="entry name" value="LysR_substrate"/>
    <property type="match status" value="1"/>
</dbReference>
<reference evidence="7 8" key="1">
    <citation type="submission" date="2018-06" db="EMBL/GenBank/DDBJ databases">
        <authorList>
            <consortium name="Pathogen Informatics"/>
            <person name="Doyle S."/>
        </authorList>
    </citation>
    <scope>NUCLEOTIDE SEQUENCE [LARGE SCALE GENOMIC DNA]</scope>
    <source>
        <strain evidence="7 8">NCTC11842</strain>
    </source>
</reference>
<dbReference type="RefSeq" id="WP_010794679.1">
    <property type="nucleotide sequence ID" value="NZ_CP069262.1"/>
</dbReference>
<dbReference type="Gene3D" id="3.40.190.290">
    <property type="match status" value="1"/>
</dbReference>
<keyword evidence="9" id="KW-1185">Reference proteome</keyword>
<dbReference type="Proteomes" id="UP000626180">
    <property type="component" value="Unassembled WGS sequence"/>
</dbReference>
<organism evidence="7 8">
    <name type="scientific">Pseudomonas luteola</name>
    <dbReference type="NCBI Taxonomy" id="47886"/>
    <lineage>
        <taxon>Bacteria</taxon>
        <taxon>Pseudomonadati</taxon>
        <taxon>Pseudomonadota</taxon>
        <taxon>Gammaproteobacteria</taxon>
        <taxon>Pseudomonadales</taxon>
        <taxon>Pseudomonadaceae</taxon>
        <taxon>Pseudomonas</taxon>
    </lineage>
</organism>
<sequence length="294" mass="32488">MNLSIEALESFVHAASSGSFSAAARALGKSQSTISETIARIEIELDVELFVRGARQLTLTEPGRSLLGYALETLSAIDRLKRHAATLGRGQEAKLTLVLSDTYQQSQYEARLHELDQRYPDLEFECFFAEQADVLDLINQGRANLGLLAAQPEYGPDIAHSRLPYYSSFGLFVSRGHALTQKAVVEPQDLAHYRMLRLSSVVSSDLDDATLPAHSTRCWSTPDYLLLLEMAALGFGWAALPKGLVESHAQGRVHELVMNGWPKQVSVDVVWSRKQPLGPAAAWLLERLTQTNRS</sequence>
<dbReference type="InterPro" id="IPR005119">
    <property type="entry name" value="LysR_subst-bd"/>
</dbReference>
<dbReference type="InterPro" id="IPR036388">
    <property type="entry name" value="WH-like_DNA-bd_sf"/>
</dbReference>
<reference evidence="6 9" key="2">
    <citation type="submission" date="2020-10" db="EMBL/GenBank/DDBJ databases">
        <title>Genome sequences of Pseudomonas isolates.</title>
        <authorList>
            <person name="Wessels L."/>
            <person name="Reich F."/>
            <person name="Hammerl J."/>
        </authorList>
    </citation>
    <scope>NUCLEOTIDE SEQUENCE [LARGE SCALE GENOMIC DNA]</scope>
    <source>
        <strain evidence="6 9">20-MO00624-0</strain>
    </source>
</reference>
<accession>A0A2X2CHT4</accession>
<dbReference type="GO" id="GO:0003700">
    <property type="term" value="F:DNA-binding transcription factor activity"/>
    <property type="evidence" value="ECO:0007669"/>
    <property type="project" value="InterPro"/>
</dbReference>
<dbReference type="PANTHER" id="PTHR30126">
    <property type="entry name" value="HTH-TYPE TRANSCRIPTIONAL REGULATOR"/>
    <property type="match status" value="1"/>
</dbReference>
<name>A0A2X2CHT4_PSELU</name>
<evidence type="ECO:0000256" key="3">
    <source>
        <dbReference type="ARBA" id="ARBA00023125"/>
    </source>
</evidence>
<dbReference type="EMBL" id="JADMCD010000009">
    <property type="protein sequence ID" value="MBF8642354.1"/>
    <property type="molecule type" value="Genomic_DNA"/>
</dbReference>
<dbReference type="Proteomes" id="UP000250443">
    <property type="component" value="Unassembled WGS sequence"/>
</dbReference>
<dbReference type="Gene3D" id="1.10.10.10">
    <property type="entry name" value="Winged helix-like DNA-binding domain superfamily/Winged helix DNA-binding domain"/>
    <property type="match status" value="1"/>
</dbReference>
<feature type="domain" description="HTH lysR-type" evidence="5">
    <location>
        <begin position="1"/>
        <end position="60"/>
    </location>
</feature>
<evidence type="ECO:0000313" key="6">
    <source>
        <dbReference type="EMBL" id="MBF8642354.1"/>
    </source>
</evidence>
<dbReference type="InterPro" id="IPR000847">
    <property type="entry name" value="LysR_HTH_N"/>
</dbReference>
<dbReference type="PANTHER" id="PTHR30126:SF91">
    <property type="entry name" value="LYSR FAMILY TRANSCRIPTIONAL REGULATOR"/>
    <property type="match status" value="1"/>
</dbReference>
<comment type="similarity">
    <text evidence="1">Belongs to the LysR transcriptional regulatory family.</text>
</comment>
<evidence type="ECO:0000313" key="9">
    <source>
        <dbReference type="Proteomes" id="UP000626180"/>
    </source>
</evidence>
<dbReference type="EMBL" id="UAUF01000012">
    <property type="protein sequence ID" value="SPZ07717.1"/>
    <property type="molecule type" value="Genomic_DNA"/>
</dbReference>
<proteinExistence type="inferred from homology"/>
<protein>
    <submittedName>
        <fullName evidence="7">LysR family transcriptional regulator</fullName>
    </submittedName>
</protein>
<dbReference type="InterPro" id="IPR036390">
    <property type="entry name" value="WH_DNA-bd_sf"/>
</dbReference>